<reference evidence="6 7" key="1">
    <citation type="submission" date="2023-10" db="EMBL/GenBank/DDBJ databases">
        <title>Draft genome sequence of Xylaria bambusicola isolate GMP-LS, the root and basal stem rot pathogen of sugarcane in Indonesia.</title>
        <authorList>
            <person name="Selvaraj P."/>
            <person name="Muralishankar V."/>
            <person name="Muruganantham S."/>
            <person name="Sp S."/>
            <person name="Haryani S."/>
            <person name="Lau K.J.X."/>
            <person name="Naqvi N.I."/>
        </authorList>
    </citation>
    <scope>NUCLEOTIDE SEQUENCE [LARGE SCALE GENOMIC DNA]</scope>
    <source>
        <strain evidence="6">GMP-LS</strain>
    </source>
</reference>
<dbReference type="Pfam" id="PF20778">
    <property type="entry name" value="SLS1_C"/>
    <property type="match status" value="1"/>
</dbReference>
<evidence type="ECO:0000259" key="4">
    <source>
        <dbReference type="Pfam" id="PF20777"/>
    </source>
</evidence>
<feature type="region of interest" description="Disordered" evidence="1">
    <location>
        <begin position="598"/>
        <end position="660"/>
    </location>
</feature>
<feature type="domain" description="SLS1 N-terminal" evidence="3">
    <location>
        <begin position="156"/>
        <end position="278"/>
    </location>
</feature>
<dbReference type="AlphaFoldDB" id="A0AAN7UM85"/>
<dbReference type="Pfam" id="PF20777">
    <property type="entry name" value="KH_SLS1_2"/>
    <property type="match status" value="1"/>
</dbReference>
<feature type="region of interest" description="Disordered" evidence="1">
    <location>
        <begin position="45"/>
        <end position="79"/>
    </location>
</feature>
<dbReference type="Pfam" id="PF20776">
    <property type="entry name" value="SLS1_N"/>
    <property type="match status" value="1"/>
</dbReference>
<dbReference type="InterPro" id="IPR032741">
    <property type="entry name" value="Sls1_KH-1"/>
</dbReference>
<dbReference type="InterPro" id="IPR048748">
    <property type="entry name" value="SLS1_KH2"/>
</dbReference>
<dbReference type="EMBL" id="JAWHQM010000024">
    <property type="protein sequence ID" value="KAK5632383.1"/>
    <property type="molecule type" value="Genomic_DNA"/>
</dbReference>
<evidence type="ECO:0000256" key="1">
    <source>
        <dbReference type="SAM" id="MobiDB-lite"/>
    </source>
</evidence>
<accession>A0AAN7UM85</accession>
<keyword evidence="7" id="KW-1185">Reference proteome</keyword>
<name>A0AAN7UM85_9PEZI</name>
<evidence type="ECO:0000313" key="6">
    <source>
        <dbReference type="EMBL" id="KAK5632383.1"/>
    </source>
</evidence>
<evidence type="ECO:0000259" key="3">
    <source>
        <dbReference type="Pfam" id="PF20776"/>
    </source>
</evidence>
<feature type="domain" description="SLS1 first KH" evidence="2">
    <location>
        <begin position="286"/>
        <end position="352"/>
    </location>
</feature>
<dbReference type="InterPro" id="IPR048400">
    <property type="entry name" value="SLS1_N"/>
</dbReference>
<feature type="compositionally biased region" description="Basic and acidic residues" evidence="1">
    <location>
        <begin position="52"/>
        <end position="72"/>
    </location>
</feature>
<dbReference type="InterPro" id="IPR048401">
    <property type="entry name" value="SLS1_C"/>
</dbReference>
<gene>
    <name evidence="6" type="ORF">RRF57_008097</name>
</gene>
<comment type="caution">
    <text evidence="6">The sequence shown here is derived from an EMBL/GenBank/DDBJ whole genome shotgun (WGS) entry which is preliminary data.</text>
</comment>
<organism evidence="6 7">
    <name type="scientific">Xylaria bambusicola</name>
    <dbReference type="NCBI Taxonomy" id="326684"/>
    <lineage>
        <taxon>Eukaryota</taxon>
        <taxon>Fungi</taxon>
        <taxon>Dikarya</taxon>
        <taxon>Ascomycota</taxon>
        <taxon>Pezizomycotina</taxon>
        <taxon>Sordariomycetes</taxon>
        <taxon>Xylariomycetidae</taxon>
        <taxon>Xylariales</taxon>
        <taxon>Xylariaceae</taxon>
        <taxon>Xylaria</taxon>
    </lineage>
</organism>
<sequence>MIARGAPVGAVCLRCRLRLLHQLSPAPVHNVASYATAAADADAGTDVNRANDQVDSKDAAEDDRQVYKDKPTGARRSRRGWKHFGAHKQYVSNNRVMSEVVRSLNSDMLGKPGHVIVMRDGGKLRRGLSALKNLEPEKPPESTSIEELLHSQREAQTTLEIRSNIHRLRPQTDTVLPKRRFEKLRDLLTSGFLSPQLQDYMLWHKSKAEDDSLSMALDTPSQPEFPWMKNRTAWVPLESEPSMADRTDFNLQGYVSETISPKQKLAIRLMRECWHLSIAELETELGETWIKLNDDEFTILMRGTQRFMNTLGKIWLDPGEQIEAFRREKMLRLVTTKYKVDSVIRDLDETLQCVTTKTFPIVLLGSGMPDDKILEHVGKITNSHIKKSHTLRRLHVTWLNIKSRAAHGLAAVEDIAHIVFRLLLTASGSPQVTSTLLPHTPSESHGGRLIVDVTSKEKLGWKDRLGQWARYAHPLSSEETVTDTALPIKKFELPFQPSIKEEDLDENVEFFPDTEFPKSPVKWSGDGKTSTTAHFGYILHPYQSSNPTPHLSNLLASTERRVFSPLAPHPLHFTKFESNDSGTAPVIGTRSTVVLRFWPSPSSQPISRPPDSPERSMPAPKHAKDTPPAPILELRLAASPGTRSSESRAYEPSPVSITPT</sequence>
<feature type="domain" description="SLS1 C-terminal" evidence="5">
    <location>
        <begin position="457"/>
        <end position="638"/>
    </location>
</feature>
<evidence type="ECO:0000259" key="2">
    <source>
        <dbReference type="Pfam" id="PF14611"/>
    </source>
</evidence>
<dbReference type="Pfam" id="PF14611">
    <property type="entry name" value="KH_SLS1_1"/>
    <property type="match status" value="1"/>
</dbReference>
<dbReference type="Proteomes" id="UP001305414">
    <property type="component" value="Unassembled WGS sequence"/>
</dbReference>
<evidence type="ECO:0000259" key="5">
    <source>
        <dbReference type="Pfam" id="PF20778"/>
    </source>
</evidence>
<proteinExistence type="predicted"/>
<feature type="domain" description="SLS1 second KH" evidence="4">
    <location>
        <begin position="360"/>
        <end position="426"/>
    </location>
</feature>
<dbReference type="GO" id="GO:0005743">
    <property type="term" value="C:mitochondrial inner membrane"/>
    <property type="evidence" value="ECO:0007669"/>
    <property type="project" value="InterPro"/>
</dbReference>
<protein>
    <submittedName>
        <fullName evidence="6">Uncharacterized protein</fullName>
    </submittedName>
</protein>
<evidence type="ECO:0000313" key="7">
    <source>
        <dbReference type="Proteomes" id="UP001305414"/>
    </source>
</evidence>